<evidence type="ECO:0000259" key="1">
    <source>
        <dbReference type="Pfam" id="PF17201"/>
    </source>
</evidence>
<dbReference type="Proteomes" id="UP000264980">
    <property type="component" value="Chromosome"/>
</dbReference>
<dbReference type="AlphaFoldDB" id="A0A345CZN0"/>
<evidence type="ECO:0000313" key="2">
    <source>
        <dbReference type="EMBL" id="AXF78897.1"/>
    </source>
</evidence>
<feature type="domain" description="Cache 3/Cache 2 fusion" evidence="1">
    <location>
        <begin position="2"/>
        <end position="37"/>
    </location>
</feature>
<name>A0A345CZN0_9GAMM</name>
<dbReference type="InterPro" id="IPR033462">
    <property type="entry name" value="Cache_3-Cache_2"/>
</dbReference>
<evidence type="ECO:0000313" key="3">
    <source>
        <dbReference type="Proteomes" id="UP000264980"/>
    </source>
</evidence>
<reference evidence="2 3" key="1">
    <citation type="submission" date="2016-01" db="EMBL/GenBank/DDBJ databases">
        <authorList>
            <person name="Oliw E.H."/>
        </authorList>
    </citation>
    <scope>NUCLEOTIDE SEQUENCE [LARGE SCALE GENOMIC DNA]</scope>
    <source>
        <strain evidence="2 3">MDcuke</strain>
    </source>
</reference>
<dbReference type="Pfam" id="PF17201">
    <property type="entry name" value="Cache_3-Cache_2"/>
    <property type="match status" value="1"/>
</dbReference>
<proteinExistence type="predicted"/>
<sequence>MVDDFQQRTGAISTIFVRMGDDFICVSTSLLKEDGQRGHPHRS</sequence>
<gene>
    <name evidence="2" type="ORF">AV903_22865</name>
</gene>
<dbReference type="EMBL" id="CP013970">
    <property type="protein sequence ID" value="AXF78897.1"/>
    <property type="molecule type" value="Genomic_DNA"/>
</dbReference>
<accession>A0A345CZN0</accession>
<protein>
    <recommendedName>
        <fullName evidence="1">Cache 3/Cache 2 fusion domain-containing protein</fullName>
    </recommendedName>
</protein>
<organism evidence="2 3">
    <name type="scientific">Erwinia tracheiphila</name>
    <dbReference type="NCBI Taxonomy" id="65700"/>
    <lineage>
        <taxon>Bacteria</taxon>
        <taxon>Pseudomonadati</taxon>
        <taxon>Pseudomonadota</taxon>
        <taxon>Gammaproteobacteria</taxon>
        <taxon>Enterobacterales</taxon>
        <taxon>Erwiniaceae</taxon>
        <taxon>Erwinia</taxon>
    </lineage>
</organism>